<dbReference type="Pfam" id="PF01063">
    <property type="entry name" value="Aminotran_4"/>
    <property type="match status" value="1"/>
</dbReference>
<comment type="similarity">
    <text evidence="1">Belongs to the class-IV pyridoxal-phosphate-dependent aminotransferase family.</text>
</comment>
<evidence type="ECO:0000313" key="2">
    <source>
        <dbReference type="EMBL" id="SCF35721.1"/>
    </source>
</evidence>
<dbReference type="Proteomes" id="UP000198253">
    <property type="component" value="Chromosome I"/>
</dbReference>
<dbReference type="InterPro" id="IPR001544">
    <property type="entry name" value="Aminotrans_IV"/>
</dbReference>
<dbReference type="Gene3D" id="3.20.10.10">
    <property type="entry name" value="D-amino Acid Aminotransferase, subunit A, domain 2"/>
    <property type="match status" value="1"/>
</dbReference>
<evidence type="ECO:0000313" key="3">
    <source>
        <dbReference type="Proteomes" id="UP000198253"/>
    </source>
</evidence>
<dbReference type="GO" id="GO:0046394">
    <property type="term" value="P:carboxylic acid biosynthetic process"/>
    <property type="evidence" value="ECO:0007669"/>
    <property type="project" value="UniProtKB-ARBA"/>
</dbReference>
<reference evidence="3" key="1">
    <citation type="submission" date="2016-06" db="EMBL/GenBank/DDBJ databases">
        <authorList>
            <person name="Varghese N."/>
            <person name="Submissions Spin"/>
        </authorList>
    </citation>
    <scope>NUCLEOTIDE SEQUENCE [LARGE SCALE GENOMIC DNA]</scope>
    <source>
        <strain evidence="3">DSM 43816</strain>
    </source>
</reference>
<dbReference type="Gene3D" id="3.30.470.10">
    <property type="match status" value="1"/>
</dbReference>
<accession>A0A1C4ZSI1</accession>
<name>A0A1C4ZSI1_MICEC</name>
<dbReference type="OrthoDB" id="9804984at2"/>
<organism evidence="2 3">
    <name type="scientific">Micromonospora echinospora</name>
    <name type="common">Micromonospora purpurea</name>
    <dbReference type="NCBI Taxonomy" id="1877"/>
    <lineage>
        <taxon>Bacteria</taxon>
        <taxon>Bacillati</taxon>
        <taxon>Actinomycetota</taxon>
        <taxon>Actinomycetes</taxon>
        <taxon>Micromonosporales</taxon>
        <taxon>Micromonosporaceae</taxon>
        <taxon>Micromonospora</taxon>
    </lineage>
</organism>
<dbReference type="InterPro" id="IPR036038">
    <property type="entry name" value="Aminotransferase-like"/>
</dbReference>
<dbReference type="InParanoid" id="A0A1C4ZSI1"/>
<dbReference type="CDD" id="cd00449">
    <property type="entry name" value="PLPDE_IV"/>
    <property type="match status" value="1"/>
</dbReference>
<keyword evidence="3" id="KW-1185">Reference proteome</keyword>
<dbReference type="RefSeq" id="WP_088984330.1">
    <property type="nucleotide sequence ID" value="NZ_LT607413.1"/>
</dbReference>
<gene>
    <name evidence="2" type="ORF">GA0070618_5685</name>
</gene>
<proteinExistence type="inferred from homology"/>
<dbReference type="AlphaFoldDB" id="A0A1C4ZSI1"/>
<dbReference type="SUPFAM" id="SSF56752">
    <property type="entry name" value="D-aminoacid aminotransferase-like PLP-dependent enzymes"/>
    <property type="match status" value="1"/>
</dbReference>
<dbReference type="InterPro" id="IPR043131">
    <property type="entry name" value="BCAT-like_N"/>
</dbReference>
<protein>
    <submittedName>
        <fullName evidence="2">Branched-chain amino acid aminotransferase</fullName>
    </submittedName>
</protein>
<keyword evidence="2" id="KW-0032">Aminotransferase</keyword>
<dbReference type="PANTHER" id="PTHR42743:SF11">
    <property type="entry name" value="AMINODEOXYCHORISMATE LYASE"/>
    <property type="match status" value="1"/>
</dbReference>
<dbReference type="GO" id="GO:0008483">
    <property type="term" value="F:transaminase activity"/>
    <property type="evidence" value="ECO:0007669"/>
    <property type="project" value="UniProtKB-KW"/>
</dbReference>
<keyword evidence="2" id="KW-0808">Transferase</keyword>
<dbReference type="InterPro" id="IPR050571">
    <property type="entry name" value="Class-IV_PLP-Dep_Aminotrnsfr"/>
</dbReference>
<evidence type="ECO:0000256" key="1">
    <source>
        <dbReference type="ARBA" id="ARBA00009320"/>
    </source>
</evidence>
<dbReference type="InterPro" id="IPR043132">
    <property type="entry name" value="BCAT-like_C"/>
</dbReference>
<sequence>MSVYPHVYFAGRWGSRADAVVPVGSLAMRYAVSVFEGIRIYTALDPARPPRPLLLDEHVDRLAASLRLMRLPDPGVERLPGIVDELIARNRIDTDTYVRVSVTPTNPGDLGADAEPVLAVTAAPMGRKRWLGNGTGMSLTVSDWQRAGAASFPPAAKNISSYAGPRLAWLAARDAGFDGCVLTNRAGRLSEAPTAALFLVRDGELLTPALDEDVLPSITRAWLLREGGLPARETTLTREDAHQADEAFLCGTGIEIAPVRAFDGHPLRHWPQAPVTRQLIMRYFLHARGGAHDGPVDLPALVREVRP</sequence>
<dbReference type="EMBL" id="LT607413">
    <property type="protein sequence ID" value="SCF35721.1"/>
    <property type="molecule type" value="Genomic_DNA"/>
</dbReference>
<dbReference type="PANTHER" id="PTHR42743">
    <property type="entry name" value="AMINO-ACID AMINOTRANSFERASE"/>
    <property type="match status" value="1"/>
</dbReference>